<dbReference type="Pfam" id="PF02810">
    <property type="entry name" value="SEC-C"/>
    <property type="match status" value="1"/>
</dbReference>
<keyword evidence="15" id="KW-0175">Coiled coil</keyword>
<feature type="coiled-coil region" evidence="15">
    <location>
        <begin position="461"/>
        <end position="498"/>
    </location>
</feature>
<dbReference type="InterPro" id="IPR014001">
    <property type="entry name" value="Helicase_ATP-bd"/>
</dbReference>
<evidence type="ECO:0000256" key="1">
    <source>
        <dbReference type="ARBA" id="ARBA00001947"/>
    </source>
</evidence>
<evidence type="ECO:0000256" key="13">
    <source>
        <dbReference type="ARBA" id="ARBA00023010"/>
    </source>
</evidence>
<dbReference type="InterPro" id="IPR014018">
    <property type="entry name" value="SecA_motor_DEAD"/>
</dbReference>
<keyword evidence="9" id="KW-0862">Zinc</keyword>
<comment type="similarity">
    <text evidence="3">Belongs to the SecA family.</text>
</comment>
<keyword evidence="7" id="KW-0479">Metal-binding</keyword>
<dbReference type="GO" id="GO:0043952">
    <property type="term" value="P:protein transport by the Sec complex"/>
    <property type="evidence" value="ECO:0007669"/>
    <property type="project" value="TreeGrafter"/>
</dbReference>
<dbReference type="InterPro" id="IPR020937">
    <property type="entry name" value="SecA_CS"/>
</dbReference>
<dbReference type="InterPro" id="IPR011116">
    <property type="entry name" value="SecA_Wing/Scaffold"/>
</dbReference>
<evidence type="ECO:0000313" key="19">
    <source>
        <dbReference type="EMBL" id="VAW08079.1"/>
    </source>
</evidence>
<dbReference type="InterPro" id="IPR027417">
    <property type="entry name" value="P-loop_NTPase"/>
</dbReference>
<dbReference type="SUPFAM" id="SSF81767">
    <property type="entry name" value="Pre-protein crosslinking domain of SecA"/>
    <property type="match status" value="1"/>
</dbReference>
<dbReference type="GO" id="GO:0006886">
    <property type="term" value="P:intracellular protein transport"/>
    <property type="evidence" value="ECO:0007669"/>
    <property type="project" value="InterPro"/>
</dbReference>
<dbReference type="AlphaFoldDB" id="A0A3B0T6X6"/>
<dbReference type="GO" id="GO:0006605">
    <property type="term" value="P:protein targeting"/>
    <property type="evidence" value="ECO:0007669"/>
    <property type="project" value="InterPro"/>
</dbReference>
<dbReference type="PRINTS" id="PR00906">
    <property type="entry name" value="SECA"/>
</dbReference>
<keyword evidence="10" id="KW-0067">ATP-binding</keyword>
<dbReference type="Pfam" id="PF21090">
    <property type="entry name" value="P-loop_SecA"/>
    <property type="match status" value="1"/>
</dbReference>
<dbReference type="InterPro" id="IPR036670">
    <property type="entry name" value="SecA_X-link_sf"/>
</dbReference>
<dbReference type="InterPro" id="IPR044722">
    <property type="entry name" value="SecA_SF2_C"/>
</dbReference>
<evidence type="ECO:0000256" key="16">
    <source>
        <dbReference type="SAM" id="MobiDB-lite"/>
    </source>
</evidence>
<dbReference type="NCBIfam" id="TIGR00963">
    <property type="entry name" value="secA"/>
    <property type="match status" value="1"/>
</dbReference>
<reference evidence="19" key="1">
    <citation type="submission" date="2018-06" db="EMBL/GenBank/DDBJ databases">
        <authorList>
            <person name="Zhirakovskaya E."/>
        </authorList>
    </citation>
    <scope>NUCLEOTIDE SEQUENCE</scope>
</reference>
<dbReference type="GO" id="GO:0005829">
    <property type="term" value="C:cytosol"/>
    <property type="evidence" value="ECO:0007669"/>
    <property type="project" value="TreeGrafter"/>
</dbReference>
<dbReference type="PANTHER" id="PTHR30612:SF0">
    <property type="entry name" value="CHLOROPLAST PROTEIN-TRANSPORTING ATPASE"/>
    <property type="match status" value="1"/>
</dbReference>
<dbReference type="CDD" id="cd18803">
    <property type="entry name" value="SF2_C_secA"/>
    <property type="match status" value="1"/>
</dbReference>
<dbReference type="FunFam" id="3.90.1440.10:FF:000001">
    <property type="entry name" value="Preprotein translocase subunit SecA"/>
    <property type="match status" value="1"/>
</dbReference>
<evidence type="ECO:0000259" key="18">
    <source>
        <dbReference type="PROSITE" id="PS51196"/>
    </source>
</evidence>
<evidence type="ECO:0000256" key="4">
    <source>
        <dbReference type="ARBA" id="ARBA00022448"/>
    </source>
</evidence>
<dbReference type="FunFam" id="1.10.3060.10:FF:000003">
    <property type="entry name" value="Protein translocase subunit SecA"/>
    <property type="match status" value="1"/>
</dbReference>
<evidence type="ECO:0000259" key="17">
    <source>
        <dbReference type="PROSITE" id="PS51192"/>
    </source>
</evidence>
<dbReference type="PROSITE" id="PS51196">
    <property type="entry name" value="SECA_MOTOR_DEAD"/>
    <property type="match status" value="1"/>
</dbReference>
<keyword evidence="4" id="KW-0813">Transport</keyword>
<dbReference type="GO" id="GO:0031522">
    <property type="term" value="C:cell envelope Sec protein transport complex"/>
    <property type="evidence" value="ECO:0007669"/>
    <property type="project" value="TreeGrafter"/>
</dbReference>
<evidence type="ECO:0000256" key="11">
    <source>
        <dbReference type="ARBA" id="ARBA00022927"/>
    </source>
</evidence>
<evidence type="ECO:0000256" key="3">
    <source>
        <dbReference type="ARBA" id="ARBA00007650"/>
    </source>
</evidence>
<dbReference type="GO" id="GO:0005524">
    <property type="term" value="F:ATP binding"/>
    <property type="evidence" value="ECO:0007669"/>
    <property type="project" value="UniProtKB-KW"/>
</dbReference>
<evidence type="ECO:0000256" key="2">
    <source>
        <dbReference type="ARBA" id="ARBA00004413"/>
    </source>
</evidence>
<dbReference type="Gene3D" id="3.90.1440.10">
    <property type="entry name" value="SecA, preprotein cross-linking domain"/>
    <property type="match status" value="1"/>
</dbReference>
<dbReference type="InterPro" id="IPR000185">
    <property type="entry name" value="SecA"/>
</dbReference>
<dbReference type="FunFam" id="3.40.50.300:FF:000113">
    <property type="entry name" value="Preprotein translocase subunit SecA"/>
    <property type="match status" value="1"/>
</dbReference>
<dbReference type="GO" id="GO:0017038">
    <property type="term" value="P:protein import"/>
    <property type="evidence" value="ECO:0007669"/>
    <property type="project" value="InterPro"/>
</dbReference>
<dbReference type="InterPro" id="IPR004027">
    <property type="entry name" value="SEC_C_motif"/>
</dbReference>
<feature type="domain" description="Helicase ATP-binding" evidence="17">
    <location>
        <begin position="90"/>
        <end position="249"/>
    </location>
</feature>
<dbReference type="PROSITE" id="PS01312">
    <property type="entry name" value="SECA"/>
    <property type="match status" value="1"/>
</dbReference>
<proteinExistence type="inferred from homology"/>
<keyword evidence="8" id="KW-0547">Nucleotide-binding</keyword>
<comment type="subcellular location">
    <subcellularLocation>
        <location evidence="2">Cell membrane</location>
        <topology evidence="2">Peripheral membrane protein</topology>
        <orientation evidence="2">Cytoplasmic side</orientation>
    </subcellularLocation>
</comment>
<evidence type="ECO:0000256" key="10">
    <source>
        <dbReference type="ARBA" id="ARBA00022840"/>
    </source>
</evidence>
<dbReference type="InterPro" id="IPR011115">
    <property type="entry name" value="SecA_DEAD"/>
</dbReference>
<accession>A0A3B0T6X6</accession>
<dbReference type="HAMAP" id="MF_01382">
    <property type="entry name" value="SecA"/>
    <property type="match status" value="1"/>
</dbReference>
<evidence type="ECO:0000256" key="7">
    <source>
        <dbReference type="ARBA" id="ARBA00022723"/>
    </source>
</evidence>
<evidence type="ECO:0000256" key="6">
    <source>
        <dbReference type="ARBA" id="ARBA00022490"/>
    </source>
</evidence>
<dbReference type="NCBIfam" id="NF009538">
    <property type="entry name" value="PRK12904.1"/>
    <property type="match status" value="1"/>
</dbReference>
<dbReference type="InterPro" id="IPR011130">
    <property type="entry name" value="SecA_preprotein_X-link_dom"/>
</dbReference>
<dbReference type="SUPFAM" id="SSF52540">
    <property type="entry name" value="P-loop containing nucleoside triphosphate hydrolases"/>
    <property type="match status" value="2"/>
</dbReference>
<dbReference type="GO" id="GO:0046872">
    <property type="term" value="F:metal ion binding"/>
    <property type="evidence" value="ECO:0007669"/>
    <property type="project" value="UniProtKB-KW"/>
</dbReference>
<evidence type="ECO:0000256" key="8">
    <source>
        <dbReference type="ARBA" id="ARBA00022741"/>
    </source>
</evidence>
<dbReference type="GO" id="GO:0005886">
    <property type="term" value="C:plasma membrane"/>
    <property type="evidence" value="ECO:0007669"/>
    <property type="project" value="UniProtKB-SubCell"/>
</dbReference>
<keyword evidence="13" id="KW-0811">Translocation</keyword>
<dbReference type="PANTHER" id="PTHR30612">
    <property type="entry name" value="SECA INNER MEMBRANE COMPONENT OF SEC PROTEIN SECRETION SYSTEM"/>
    <property type="match status" value="1"/>
</dbReference>
<dbReference type="FunFam" id="3.40.50.300:FF:000334">
    <property type="entry name" value="Protein translocase subunit SecA"/>
    <property type="match status" value="1"/>
</dbReference>
<dbReference type="Pfam" id="PF07516">
    <property type="entry name" value="SecA_SW"/>
    <property type="match status" value="1"/>
</dbReference>
<organism evidence="19">
    <name type="scientific">hydrothermal vent metagenome</name>
    <dbReference type="NCBI Taxonomy" id="652676"/>
    <lineage>
        <taxon>unclassified sequences</taxon>
        <taxon>metagenomes</taxon>
        <taxon>ecological metagenomes</taxon>
    </lineage>
</organism>
<sequence>MALLAIAQKIFGSSNDRRLKPLWRRVEAINAFEDTLSKLSDDGLIQQTETLKQRHKDGESLDNLLEEAFATVREAAKRALGQRHYDVQMVGGMVLHQGDIAEMKTGEGKTLVATLPVYLNALTGRGVHVVTVNDYLASRDAEWMGRVYQRLGMTVGCIVHGIDDQERREAYAADITYGTNNEYGFDYLRDNMKASLEEMVQRGHHYAIVDEVDSILIDEARTPLIISGPTDDKSELYITIDGFMSQLETDEDYEIDEKARSVALTEDGNEKIEKLLSEAGMLEGDSLYDSGNISLVHHVNQALKAHKIFQRDKDYIVRGDKVVIIDEFTGRMMEGRRWSDGLHQAVEAKEKAQIQPENQTLASITFQNYFRLYEKLAGMTGTALTEESEFADIYKLDVFEVPTNKPIDREDMDDELYMTAAEKNKAIVLQIADCYKRGQPVLAGTVSIEKSEALSGLLSDKKYFKELAANLRERASELKDKEADLKKELEDRAKHIAELAQSKTPIPHNVLNARYHEQEADIVAKGGIPGVVTIATNMAGRGTDIQLGGSVDKEILDHLKEGDDEETIKRKRAEIEAKVEEAKQKAIDAGGLFVLATERHESRRIDNQLRGRSGRQGDPGTTKFFLSLEDDLMRIFGGGMEKMLKRFGIQPDESIEHPWFTKAVETAQKKVEQRNFDMRKNVLKFDDVINDQRKAIFEQRIEFMSAASVEEIIGDMRAQLVDDLVTTHIPAKSYAERWDISGLKEELKAIFGRDYSVDKWAKEEGVDDREITERLIKGVDAQYKSHTAAMKNTAQEMGDADPENFVRNIEKRILLLNLDTNWREHLQTLDHLRSVIWLRGHGQRDPVNEFKTEAFGLFEALIDGLRRDVTRMLMNVQLRGPEQDVPQRPNIPMTETHADPLTGQNEMAPEEAARRRQRGASAGIGTLTGRSRAAQVDPGNPETWGRVPRNAPCPCGSGKKFKQCHGAL</sequence>
<evidence type="ECO:0000256" key="12">
    <source>
        <dbReference type="ARBA" id="ARBA00022967"/>
    </source>
</evidence>
<dbReference type="SMART" id="SM00958">
    <property type="entry name" value="SecA_PP_bind"/>
    <property type="match status" value="1"/>
</dbReference>
<evidence type="ECO:0000256" key="14">
    <source>
        <dbReference type="ARBA" id="ARBA00023136"/>
    </source>
</evidence>
<keyword evidence="12" id="KW-1278">Translocase</keyword>
<dbReference type="InterPro" id="IPR036266">
    <property type="entry name" value="SecA_Wing/Scaffold_sf"/>
</dbReference>
<evidence type="ECO:0000256" key="9">
    <source>
        <dbReference type="ARBA" id="ARBA00022833"/>
    </source>
</evidence>
<dbReference type="CDD" id="cd17928">
    <property type="entry name" value="DEXDc_SecA"/>
    <property type="match status" value="1"/>
</dbReference>
<keyword evidence="6" id="KW-0963">Cytoplasm</keyword>
<dbReference type="Pfam" id="PF07517">
    <property type="entry name" value="SecA_DEAD"/>
    <property type="match status" value="1"/>
</dbReference>
<dbReference type="PROSITE" id="PS51192">
    <property type="entry name" value="HELICASE_ATP_BIND_1"/>
    <property type="match status" value="1"/>
</dbReference>
<protein>
    <submittedName>
        <fullName evidence="19">Protein translocase subunit SecA</fullName>
    </submittedName>
</protein>
<dbReference type="Gene3D" id="1.10.3060.10">
    <property type="entry name" value="Helical scaffold and wing domains of SecA"/>
    <property type="match status" value="1"/>
</dbReference>
<keyword evidence="5" id="KW-1003">Cell membrane</keyword>
<feature type="domain" description="SecA family profile" evidence="18">
    <location>
        <begin position="4"/>
        <end position="656"/>
    </location>
</feature>
<evidence type="ECO:0000256" key="5">
    <source>
        <dbReference type="ARBA" id="ARBA00022475"/>
    </source>
</evidence>
<comment type="cofactor">
    <cofactor evidence="1">
        <name>Zn(2+)</name>
        <dbReference type="ChEBI" id="CHEBI:29105"/>
    </cofactor>
</comment>
<name>A0A3B0T6X6_9ZZZZ</name>
<dbReference type="Pfam" id="PF01043">
    <property type="entry name" value="SecA_PP_bind"/>
    <property type="match status" value="1"/>
</dbReference>
<dbReference type="EMBL" id="UOEH01000636">
    <property type="protein sequence ID" value="VAW08079.1"/>
    <property type="molecule type" value="Genomic_DNA"/>
</dbReference>
<dbReference type="SMART" id="SM00957">
    <property type="entry name" value="SecA_DEAD"/>
    <property type="match status" value="1"/>
</dbReference>
<gene>
    <name evidence="19" type="ORF">MNBD_ALPHA05-862</name>
</gene>
<feature type="region of interest" description="Disordered" evidence="16">
    <location>
        <begin position="882"/>
        <end position="945"/>
    </location>
</feature>
<dbReference type="Gene3D" id="3.40.50.300">
    <property type="entry name" value="P-loop containing nucleotide triphosphate hydrolases"/>
    <property type="match status" value="2"/>
</dbReference>
<dbReference type="SUPFAM" id="SSF81886">
    <property type="entry name" value="Helical scaffold and wing domains of SecA"/>
    <property type="match status" value="1"/>
</dbReference>
<dbReference type="Gene3D" id="3.10.450.50">
    <property type="match status" value="1"/>
</dbReference>
<keyword evidence="11" id="KW-0653">Protein transport</keyword>
<evidence type="ECO:0000256" key="15">
    <source>
        <dbReference type="SAM" id="Coils"/>
    </source>
</evidence>
<keyword evidence="14" id="KW-0472">Membrane</keyword>